<proteinExistence type="predicted"/>
<dbReference type="EMBL" id="UINC01013171">
    <property type="protein sequence ID" value="SVA57075.1"/>
    <property type="molecule type" value="Genomic_DNA"/>
</dbReference>
<protein>
    <submittedName>
        <fullName evidence="1">Uncharacterized protein</fullName>
    </submittedName>
</protein>
<evidence type="ECO:0000313" key="1">
    <source>
        <dbReference type="EMBL" id="SVA57075.1"/>
    </source>
</evidence>
<gene>
    <name evidence="1" type="ORF">METZ01_LOCUS109929</name>
</gene>
<name>A0A381WX25_9ZZZZ</name>
<sequence>VDRNKEALEVLLKGLRVDGETGEIWELACGIVSKAPALAEMSLDRTEEAVKCHPDSDVINVRHEEWTICRSHGLF</sequence>
<reference evidence="1" key="1">
    <citation type="submission" date="2018-05" db="EMBL/GenBank/DDBJ databases">
        <authorList>
            <person name="Lanie J.A."/>
            <person name="Ng W.-L."/>
            <person name="Kazmierczak K.M."/>
            <person name="Andrzejewski T.M."/>
            <person name="Davidsen T.M."/>
            <person name="Wayne K.J."/>
            <person name="Tettelin H."/>
            <person name="Glass J.I."/>
            <person name="Rusch D."/>
            <person name="Podicherti R."/>
            <person name="Tsui H.-C.T."/>
            <person name="Winkler M.E."/>
        </authorList>
    </citation>
    <scope>NUCLEOTIDE SEQUENCE</scope>
</reference>
<accession>A0A381WX25</accession>
<feature type="non-terminal residue" evidence="1">
    <location>
        <position position="1"/>
    </location>
</feature>
<organism evidence="1">
    <name type="scientific">marine metagenome</name>
    <dbReference type="NCBI Taxonomy" id="408172"/>
    <lineage>
        <taxon>unclassified sequences</taxon>
        <taxon>metagenomes</taxon>
        <taxon>ecological metagenomes</taxon>
    </lineage>
</organism>
<dbReference type="AlphaFoldDB" id="A0A381WX25"/>